<evidence type="ECO:0000256" key="5">
    <source>
        <dbReference type="ARBA" id="ARBA00012964"/>
    </source>
</evidence>
<evidence type="ECO:0000313" key="9">
    <source>
        <dbReference type="EMBL" id="QCQ22942.1"/>
    </source>
</evidence>
<keyword evidence="6" id="KW-0479">Metal-binding</keyword>
<reference evidence="9 10" key="1">
    <citation type="submission" date="2019-05" db="EMBL/GenBank/DDBJ databases">
        <title>The Complete Genome Sequence of the n-alkane-degrading Desulfoglaeba alkanexedens ALDC reveals multiple alkylsuccinate synthase gene clusters.</title>
        <authorList>
            <person name="Callaghan A.V."/>
            <person name="Davidova I.A."/>
            <person name="Duncan K.E."/>
            <person name="Morris B."/>
            <person name="McInerney M.J."/>
        </authorList>
    </citation>
    <scope>NUCLEOTIDE SEQUENCE [LARGE SCALE GENOMIC DNA]</scope>
    <source>
        <strain evidence="9 10">ALDC</strain>
    </source>
</reference>
<dbReference type="InterPro" id="IPR039356">
    <property type="entry name" value="YfbR/HDDC2"/>
</dbReference>
<comment type="catalytic activity">
    <reaction evidence="1">
        <text>a 2'-deoxyribonucleoside 5'-phosphate + H2O = a 2'-deoxyribonucleoside + phosphate</text>
        <dbReference type="Rhea" id="RHEA:36167"/>
        <dbReference type="ChEBI" id="CHEBI:15377"/>
        <dbReference type="ChEBI" id="CHEBI:18274"/>
        <dbReference type="ChEBI" id="CHEBI:43474"/>
        <dbReference type="ChEBI" id="CHEBI:65317"/>
        <dbReference type="EC" id="3.1.3.89"/>
    </reaction>
</comment>
<evidence type="ECO:0000256" key="1">
    <source>
        <dbReference type="ARBA" id="ARBA00001638"/>
    </source>
</evidence>
<evidence type="ECO:0000259" key="8">
    <source>
        <dbReference type="SMART" id="SM00471"/>
    </source>
</evidence>
<dbReference type="GO" id="GO:0046872">
    <property type="term" value="F:metal ion binding"/>
    <property type="evidence" value="ECO:0007669"/>
    <property type="project" value="UniProtKB-KW"/>
</dbReference>
<keyword evidence="10" id="KW-1185">Reference proteome</keyword>
<name>A0A4P8L8J5_9BACT</name>
<dbReference type="EC" id="3.1.3.89" evidence="5"/>
<comment type="subunit">
    <text evidence="4">Homodimer.</text>
</comment>
<feature type="domain" description="HD/PDEase" evidence="8">
    <location>
        <begin position="46"/>
        <end position="158"/>
    </location>
</feature>
<dbReference type="SMART" id="SM00471">
    <property type="entry name" value="HDc"/>
    <property type="match status" value="1"/>
</dbReference>
<dbReference type="RefSeq" id="WP_137425225.1">
    <property type="nucleotide sequence ID" value="NZ_CP040098.1"/>
</dbReference>
<dbReference type="Pfam" id="PF13023">
    <property type="entry name" value="HD_3"/>
    <property type="match status" value="1"/>
</dbReference>
<sequence length="204" mass="23570">MDRNIELVKEEPTPERKERRALANFFFELGMLKRTPRSGFQFLGTGRESVAEHSFRTAVIGYTLARLSDHSDPFRVVCLCLFHDVPEARTGDMNYVNKQYVTVDEAKAVRDLAETLPFGDAFLEFIEEYRACRTEAAVLAHEADQLDLILELKHQKDLGNAYAERWIHFALKRLKTPLGHRLADEILVTDSAGWWFDGNDHWWA</sequence>
<dbReference type="Gene3D" id="1.10.3210.10">
    <property type="entry name" value="Hypothetical protein af1432"/>
    <property type="match status" value="1"/>
</dbReference>
<protein>
    <recommendedName>
        <fullName evidence="5">5'-deoxynucleotidase</fullName>
        <ecNumber evidence="5">3.1.3.89</ecNumber>
    </recommendedName>
</protein>
<dbReference type="GO" id="GO:0005737">
    <property type="term" value="C:cytoplasm"/>
    <property type="evidence" value="ECO:0007669"/>
    <property type="project" value="TreeGrafter"/>
</dbReference>
<evidence type="ECO:0000256" key="6">
    <source>
        <dbReference type="ARBA" id="ARBA00022723"/>
    </source>
</evidence>
<keyword evidence="7" id="KW-0378">Hydrolase</keyword>
<dbReference type="EMBL" id="CP040098">
    <property type="protein sequence ID" value="QCQ22942.1"/>
    <property type="molecule type" value="Genomic_DNA"/>
</dbReference>
<evidence type="ECO:0000256" key="4">
    <source>
        <dbReference type="ARBA" id="ARBA00011738"/>
    </source>
</evidence>
<evidence type="ECO:0000313" key="10">
    <source>
        <dbReference type="Proteomes" id="UP000298602"/>
    </source>
</evidence>
<gene>
    <name evidence="9" type="ORF">FDQ92_12640</name>
</gene>
<dbReference type="KEGG" id="dax:FDQ92_12640"/>
<evidence type="ECO:0000256" key="3">
    <source>
        <dbReference type="ARBA" id="ARBA00001941"/>
    </source>
</evidence>
<organism evidence="9 10">
    <name type="scientific">Desulfoglaeba alkanexedens ALDC</name>
    <dbReference type="NCBI Taxonomy" id="980445"/>
    <lineage>
        <taxon>Bacteria</taxon>
        <taxon>Pseudomonadati</taxon>
        <taxon>Thermodesulfobacteriota</taxon>
        <taxon>Syntrophobacteria</taxon>
        <taxon>Syntrophobacterales</taxon>
        <taxon>Syntrophobacteraceae</taxon>
        <taxon>Desulfoglaeba</taxon>
    </lineage>
</organism>
<dbReference type="PANTHER" id="PTHR11845">
    <property type="entry name" value="5'-DEOXYNUCLEOTIDASE HDDC2"/>
    <property type="match status" value="1"/>
</dbReference>
<dbReference type="GO" id="GO:0002953">
    <property type="term" value="F:5'-deoxynucleotidase activity"/>
    <property type="evidence" value="ECO:0007669"/>
    <property type="project" value="UniProtKB-EC"/>
</dbReference>
<comment type="cofactor">
    <cofactor evidence="2">
        <name>Mn(2+)</name>
        <dbReference type="ChEBI" id="CHEBI:29035"/>
    </cofactor>
</comment>
<dbReference type="Proteomes" id="UP000298602">
    <property type="component" value="Chromosome"/>
</dbReference>
<accession>A0A4P8L8J5</accession>
<dbReference type="SUPFAM" id="SSF109604">
    <property type="entry name" value="HD-domain/PDEase-like"/>
    <property type="match status" value="1"/>
</dbReference>
<evidence type="ECO:0000256" key="2">
    <source>
        <dbReference type="ARBA" id="ARBA00001936"/>
    </source>
</evidence>
<dbReference type="InterPro" id="IPR006674">
    <property type="entry name" value="HD_domain"/>
</dbReference>
<dbReference type="OrthoDB" id="9786155at2"/>
<evidence type="ECO:0000256" key="7">
    <source>
        <dbReference type="ARBA" id="ARBA00022801"/>
    </source>
</evidence>
<proteinExistence type="predicted"/>
<reference evidence="9 10" key="2">
    <citation type="submission" date="2019-05" db="EMBL/GenBank/DDBJ databases">
        <authorList>
            <person name="Suflita J.M."/>
            <person name="Marks C.R."/>
        </authorList>
    </citation>
    <scope>NUCLEOTIDE SEQUENCE [LARGE SCALE GENOMIC DNA]</scope>
    <source>
        <strain evidence="9 10">ALDC</strain>
    </source>
</reference>
<dbReference type="InterPro" id="IPR003607">
    <property type="entry name" value="HD/PDEase_dom"/>
</dbReference>
<dbReference type="PANTHER" id="PTHR11845:SF13">
    <property type="entry name" value="5'-DEOXYNUCLEOTIDASE HDDC2"/>
    <property type="match status" value="1"/>
</dbReference>
<dbReference type="AlphaFoldDB" id="A0A4P8L8J5"/>
<comment type="cofactor">
    <cofactor evidence="3">
        <name>Co(2+)</name>
        <dbReference type="ChEBI" id="CHEBI:48828"/>
    </cofactor>
</comment>